<reference evidence="1 2" key="1">
    <citation type="journal article" date="2010" name="BMC Genomics">
        <title>Genome sequence of the pattern forming Paenibacillus vortex bacterium reveals potential for thriving in complex environments.</title>
        <authorList>
            <person name="Sirota-Madi A."/>
            <person name="Olender T."/>
            <person name="Helman Y."/>
            <person name="Ingham C."/>
            <person name="Brainis I."/>
            <person name="Roth D."/>
            <person name="Hagi E."/>
            <person name="Brodsky L."/>
            <person name="Leshkowitz D."/>
            <person name="Galatenko V."/>
            <person name="Nikolaev V."/>
            <person name="Mugasimangalam R.C."/>
            <person name="Bransburg-Zabary S."/>
            <person name="Gutnick D.L."/>
            <person name="Lancet D."/>
            <person name="Ben-Jacob E."/>
        </authorList>
    </citation>
    <scope>NUCLEOTIDE SEQUENCE [LARGE SCALE GENOMIC DNA]</scope>
    <source>
        <strain evidence="1 2">V453</strain>
    </source>
</reference>
<proteinExistence type="predicted"/>
<dbReference type="KEGG" id="pvo:PVOR_26058"/>
<gene>
    <name evidence="1" type="ORF">PVOR_26058</name>
</gene>
<name>A0A2R9SPM6_9BACL</name>
<dbReference type="Proteomes" id="UP000003094">
    <property type="component" value="Unassembled WGS sequence"/>
</dbReference>
<dbReference type="AlphaFoldDB" id="A0A2R9SPM6"/>
<sequence length="47" mass="5414">MGVPTVTEREIIRFGCMLARPLRPIDVKTHLRLNHRTALTLSSFPLR</sequence>
<dbReference type="EMBL" id="ADHJ01000042">
    <property type="protein sequence ID" value="EFU39304.1"/>
    <property type="molecule type" value="Genomic_DNA"/>
</dbReference>
<keyword evidence="2" id="KW-1185">Reference proteome</keyword>
<comment type="caution">
    <text evidence="1">The sequence shown here is derived from an EMBL/GenBank/DDBJ whole genome shotgun (WGS) entry which is preliminary data.</text>
</comment>
<evidence type="ECO:0000313" key="1">
    <source>
        <dbReference type="EMBL" id="EFU39304.1"/>
    </source>
</evidence>
<protein>
    <submittedName>
        <fullName evidence="1">Uncharacterized protein</fullName>
    </submittedName>
</protein>
<accession>A0A2R9SPM6</accession>
<evidence type="ECO:0000313" key="2">
    <source>
        <dbReference type="Proteomes" id="UP000003094"/>
    </source>
</evidence>
<organism evidence="1 2">
    <name type="scientific">Paenibacillus vortex V453</name>
    <dbReference type="NCBI Taxonomy" id="715225"/>
    <lineage>
        <taxon>Bacteria</taxon>
        <taxon>Bacillati</taxon>
        <taxon>Bacillota</taxon>
        <taxon>Bacilli</taxon>
        <taxon>Bacillales</taxon>
        <taxon>Paenibacillaceae</taxon>
        <taxon>Paenibacillus</taxon>
    </lineage>
</organism>